<name>A0ABW8TE69_9CLOT</name>
<evidence type="ECO:0000313" key="3">
    <source>
        <dbReference type="EMBL" id="MFL0250720.1"/>
    </source>
</evidence>
<evidence type="ECO:0000259" key="2">
    <source>
        <dbReference type="Pfam" id="PF12706"/>
    </source>
</evidence>
<comment type="caution">
    <text evidence="3">The sequence shown here is derived from an EMBL/GenBank/DDBJ whole genome shotgun (WGS) entry which is preliminary data.</text>
</comment>
<dbReference type="InterPro" id="IPR036866">
    <property type="entry name" value="RibonucZ/Hydroxyglut_hydro"/>
</dbReference>
<keyword evidence="4" id="KW-1185">Reference proteome</keyword>
<dbReference type="PANTHER" id="PTHR43546">
    <property type="entry name" value="UPF0173 METAL-DEPENDENT HYDROLASE MJ1163-RELATED"/>
    <property type="match status" value="1"/>
</dbReference>
<keyword evidence="1" id="KW-0378">Hydrolase</keyword>
<dbReference type="EMBL" id="JBJIAA010000007">
    <property type="protein sequence ID" value="MFL0250720.1"/>
    <property type="molecule type" value="Genomic_DNA"/>
</dbReference>
<sequence length="250" mass="28293">MKIQLIRHGTVIIYLNNKKILIDPVLSPKNTMPPILDVENQNFNPLVDLPIKIDNIINCDAVIITHTHEDHFDSNAANILPKNILMFCQPEDKLKLEALGFSNIHEICDFYNWSEITINKTSGEHGHGELAIKMAPVSGFVLSCKKEPSIYIASDTVWCRKLKDAIEKFKPEIMVCNCGGAHFSFGKPITMTGKDISEISNCFPDIKIIAVHMDSWNHCSFSRKDLKYYIDKNHIKASVIIPKDGEILNF</sequence>
<accession>A0ABW8TE69</accession>
<dbReference type="InterPro" id="IPR050114">
    <property type="entry name" value="UPF0173_UPF0282_UlaG_hydrolase"/>
</dbReference>
<evidence type="ECO:0000256" key="1">
    <source>
        <dbReference type="ARBA" id="ARBA00022801"/>
    </source>
</evidence>
<dbReference type="InterPro" id="IPR001279">
    <property type="entry name" value="Metallo-B-lactamas"/>
</dbReference>
<dbReference type="PANTHER" id="PTHR43546:SF9">
    <property type="entry name" value="L-ASCORBATE-6-PHOSPHATE LACTONASE ULAG-RELATED"/>
    <property type="match status" value="1"/>
</dbReference>
<gene>
    <name evidence="3" type="ORF">ACJDT4_09835</name>
</gene>
<dbReference type="Proteomes" id="UP001623592">
    <property type="component" value="Unassembled WGS sequence"/>
</dbReference>
<evidence type="ECO:0000313" key="4">
    <source>
        <dbReference type="Proteomes" id="UP001623592"/>
    </source>
</evidence>
<proteinExistence type="predicted"/>
<protein>
    <submittedName>
        <fullName evidence="3">MBL fold metallo-hydrolase</fullName>
    </submittedName>
</protein>
<reference evidence="3 4" key="1">
    <citation type="submission" date="2024-11" db="EMBL/GenBank/DDBJ databases">
        <authorList>
            <person name="Heng Y.C."/>
            <person name="Lim A.C.H."/>
            <person name="Lee J.K.Y."/>
            <person name="Kittelmann S."/>
        </authorList>
    </citation>
    <scope>NUCLEOTIDE SEQUENCE [LARGE SCALE GENOMIC DNA]</scope>
    <source>
        <strain evidence="3 4">WILCCON 0114</strain>
    </source>
</reference>
<dbReference type="SUPFAM" id="SSF56281">
    <property type="entry name" value="Metallo-hydrolase/oxidoreductase"/>
    <property type="match status" value="1"/>
</dbReference>
<organism evidence="3 4">
    <name type="scientific">Clostridium neuense</name>
    <dbReference type="NCBI Taxonomy" id="1728934"/>
    <lineage>
        <taxon>Bacteria</taxon>
        <taxon>Bacillati</taxon>
        <taxon>Bacillota</taxon>
        <taxon>Clostridia</taxon>
        <taxon>Eubacteriales</taxon>
        <taxon>Clostridiaceae</taxon>
        <taxon>Clostridium</taxon>
    </lineage>
</organism>
<dbReference type="Gene3D" id="3.60.15.10">
    <property type="entry name" value="Ribonuclease Z/Hydroxyacylglutathione hydrolase-like"/>
    <property type="match status" value="1"/>
</dbReference>
<feature type="domain" description="Metallo-beta-lactamase" evidence="2">
    <location>
        <begin position="19"/>
        <end position="170"/>
    </location>
</feature>
<dbReference type="RefSeq" id="WP_406787384.1">
    <property type="nucleotide sequence ID" value="NZ_JBJIAA010000007.1"/>
</dbReference>
<dbReference type="Pfam" id="PF12706">
    <property type="entry name" value="Lactamase_B_2"/>
    <property type="match status" value="1"/>
</dbReference>